<evidence type="ECO:0000256" key="1">
    <source>
        <dbReference type="SAM" id="MobiDB-lite"/>
    </source>
</evidence>
<feature type="compositionally biased region" description="Basic residues" evidence="1">
    <location>
        <begin position="165"/>
        <end position="181"/>
    </location>
</feature>
<keyword evidence="3" id="KW-1185">Reference proteome</keyword>
<evidence type="ECO:0000313" key="3">
    <source>
        <dbReference type="Proteomes" id="UP000419743"/>
    </source>
</evidence>
<name>A0A7M4DFN7_9MICO</name>
<reference evidence="2 3" key="1">
    <citation type="submission" date="2019-11" db="EMBL/GenBank/DDBJ databases">
        <authorList>
            <person name="Criscuolo A."/>
        </authorList>
    </citation>
    <scope>NUCLEOTIDE SEQUENCE [LARGE SCALE GENOMIC DNA]</scope>
    <source>
        <strain evidence="2">CIP111667</strain>
    </source>
</reference>
<gene>
    <name evidence="2" type="ORF">HALOF300_00928</name>
</gene>
<dbReference type="Proteomes" id="UP000419743">
    <property type="component" value="Unassembled WGS sequence"/>
</dbReference>
<organism evidence="2 3">
    <name type="scientific">Occultella aeris</name>
    <dbReference type="NCBI Taxonomy" id="2761496"/>
    <lineage>
        <taxon>Bacteria</taxon>
        <taxon>Bacillati</taxon>
        <taxon>Actinomycetota</taxon>
        <taxon>Actinomycetes</taxon>
        <taxon>Micrococcales</taxon>
        <taxon>Ruaniaceae</taxon>
        <taxon>Occultella</taxon>
    </lineage>
</organism>
<protein>
    <submittedName>
        <fullName evidence="2">Uncharacterized protein</fullName>
    </submittedName>
</protein>
<comment type="caution">
    <text evidence="2">The sequence shown here is derived from an EMBL/GenBank/DDBJ whole genome shotgun (WGS) entry which is preliminary data.</text>
</comment>
<feature type="compositionally biased region" description="Basic and acidic residues" evidence="1">
    <location>
        <begin position="30"/>
        <end position="40"/>
    </location>
</feature>
<feature type="region of interest" description="Disordered" evidence="1">
    <location>
        <begin position="1"/>
        <end position="233"/>
    </location>
</feature>
<accession>A0A7M4DFN7</accession>
<dbReference type="AlphaFoldDB" id="A0A7M4DFN7"/>
<feature type="compositionally biased region" description="Basic residues" evidence="1">
    <location>
        <begin position="113"/>
        <end position="140"/>
    </location>
</feature>
<feature type="compositionally biased region" description="Low complexity" evidence="1">
    <location>
        <begin position="182"/>
        <end position="198"/>
    </location>
</feature>
<feature type="compositionally biased region" description="Basic residues" evidence="1">
    <location>
        <begin position="215"/>
        <end position="226"/>
    </location>
</feature>
<dbReference type="EMBL" id="CACRYJ010000015">
    <property type="protein sequence ID" value="VZO35730.1"/>
    <property type="molecule type" value="Genomic_DNA"/>
</dbReference>
<sequence length="233" mass="25616">MGSRPGPRRPAGPAARSPAMAPRPVTWPEWARRSARPEPKTRRRRPARPPSAAVHRARGAGAPPPTPIARAARAPSGRSAAGACPRHRSPRGSTAAVARRRSARTWHSLRYTRPGRRRPARAPRVRLRAPPGHWRRHRGARAPALDRPGRAYRERRRGGTPAVRARPRRRGSARPRRRGRPAGRAARAVAAAATGVPGLRRVASARRWSQDHGDRRRRAPTVRTRPRGGSSAP</sequence>
<feature type="compositionally biased region" description="Low complexity" evidence="1">
    <location>
        <begin position="68"/>
        <end position="83"/>
    </location>
</feature>
<proteinExistence type="predicted"/>
<feature type="compositionally biased region" description="Low complexity" evidence="1">
    <location>
        <begin position="1"/>
        <end position="24"/>
    </location>
</feature>
<evidence type="ECO:0000313" key="2">
    <source>
        <dbReference type="EMBL" id="VZO35730.1"/>
    </source>
</evidence>